<protein>
    <submittedName>
        <fullName evidence="1">Uncharacterized protein</fullName>
    </submittedName>
</protein>
<proteinExistence type="predicted"/>
<reference evidence="1" key="1">
    <citation type="submission" date="2021-11" db="EMBL/GenBank/DDBJ databases">
        <title>Fusarium solani-melongenae Genome sequencing and assembly.</title>
        <authorList>
            <person name="Xie S."/>
            <person name="Huang L."/>
            <person name="Zhang X."/>
        </authorList>
    </citation>
    <scope>NUCLEOTIDE SEQUENCE</scope>
    <source>
        <strain evidence="1">CRI 24-3</strain>
    </source>
</reference>
<keyword evidence="2" id="KW-1185">Reference proteome</keyword>
<gene>
    <name evidence="1" type="ORF">LCI18_003369</name>
</gene>
<organism evidence="1 2">
    <name type="scientific">Fusarium solani subsp. cucurbitae</name>
    <name type="common">Neocosmosporum cucurbitae</name>
    <dbReference type="NCBI Taxonomy" id="2747967"/>
    <lineage>
        <taxon>Eukaryota</taxon>
        <taxon>Fungi</taxon>
        <taxon>Dikarya</taxon>
        <taxon>Ascomycota</taxon>
        <taxon>Pezizomycotina</taxon>
        <taxon>Sordariomycetes</taxon>
        <taxon>Hypocreomycetidae</taxon>
        <taxon>Hypocreales</taxon>
        <taxon>Nectriaceae</taxon>
        <taxon>Fusarium</taxon>
        <taxon>Fusarium solani species complex</taxon>
    </lineage>
</organism>
<evidence type="ECO:0000313" key="2">
    <source>
        <dbReference type="Proteomes" id="UP000830768"/>
    </source>
</evidence>
<name>A0ACD3YTX1_FUSSC</name>
<dbReference type="EMBL" id="CP090032">
    <property type="protein sequence ID" value="UPK92434.1"/>
    <property type="molecule type" value="Genomic_DNA"/>
</dbReference>
<accession>A0ACD3YTX1</accession>
<sequence>MASTVELVDEKGLDRTPTDGTAGSSGKGPSDTLPNNDSGNNRGWLFPALETVSSYISIPKASSLTSWYSTEGKQRSDDIDRWLEAEGIRSQRCFRAILLGDRDQTQIFWKQSRLLSEPLSEEEQQSLRSEVRRVFLEQFWNHLTERIDRLEKKRQNSEADEPMSNLLEMLQQTLETQDGESDTAQAERLISMCQDPDFQEAFQQERSILEEKDGELLGIEQLKISTCTCDADSFTLSQLQRVFSPNYQATEHDWFHFDHRFPSMVRETQVNMTDYSLAITDVLMNSCRRSRWLHLYDDCACMLFVADISRYWIRVEDVMDYENYDLLKGTIVTFESIANSDRLSKKPLHLVLSNITAFKAQLTVHPLVDSFPEYTGTSDEEAIQFVVKQFLVVVKKREVVNVSTSDITALTGIGKVLDDLEKTVLKPLVEELADQSVSHSLA</sequence>
<dbReference type="Proteomes" id="UP000830768">
    <property type="component" value="Chromosome 3"/>
</dbReference>
<evidence type="ECO:0000313" key="1">
    <source>
        <dbReference type="EMBL" id="UPK92434.1"/>
    </source>
</evidence>